<dbReference type="InterPro" id="IPR036236">
    <property type="entry name" value="Znf_C2H2_sf"/>
</dbReference>
<protein>
    <recommendedName>
        <fullName evidence="9">C2H2-type domain-containing protein</fullName>
    </recommendedName>
</protein>
<dbReference type="SMART" id="SM00355">
    <property type="entry name" value="ZnF_C2H2"/>
    <property type="match status" value="2"/>
</dbReference>
<keyword evidence="3" id="KW-0677">Repeat</keyword>
<keyword evidence="4 7" id="KW-0863">Zinc-finger</keyword>
<evidence type="ECO:0000259" key="9">
    <source>
        <dbReference type="PROSITE" id="PS50157"/>
    </source>
</evidence>
<proteinExistence type="predicted"/>
<dbReference type="Gene3D" id="3.30.160.60">
    <property type="entry name" value="Classic Zinc Finger"/>
    <property type="match status" value="2"/>
</dbReference>
<dbReference type="Proteomes" id="UP001239445">
    <property type="component" value="Unassembled WGS sequence"/>
</dbReference>
<organism evidence="10 11">
    <name type="scientific">Echria macrotheca</name>
    <dbReference type="NCBI Taxonomy" id="438768"/>
    <lineage>
        <taxon>Eukaryota</taxon>
        <taxon>Fungi</taxon>
        <taxon>Dikarya</taxon>
        <taxon>Ascomycota</taxon>
        <taxon>Pezizomycotina</taxon>
        <taxon>Sordariomycetes</taxon>
        <taxon>Sordariomycetidae</taxon>
        <taxon>Sordariales</taxon>
        <taxon>Schizotheciaceae</taxon>
        <taxon>Echria</taxon>
    </lineage>
</organism>
<dbReference type="Pfam" id="PF00096">
    <property type="entry name" value="zf-C2H2"/>
    <property type="match status" value="1"/>
</dbReference>
<keyword evidence="6" id="KW-0539">Nucleus</keyword>
<name>A0AAJ0B9H0_9PEZI</name>
<dbReference type="PROSITE" id="PS00028">
    <property type="entry name" value="ZINC_FINGER_C2H2_1"/>
    <property type="match status" value="1"/>
</dbReference>
<evidence type="ECO:0000256" key="6">
    <source>
        <dbReference type="ARBA" id="ARBA00023242"/>
    </source>
</evidence>
<evidence type="ECO:0000313" key="11">
    <source>
        <dbReference type="Proteomes" id="UP001239445"/>
    </source>
</evidence>
<dbReference type="GO" id="GO:0000981">
    <property type="term" value="F:DNA-binding transcription factor activity, RNA polymerase II-specific"/>
    <property type="evidence" value="ECO:0007669"/>
    <property type="project" value="InterPro"/>
</dbReference>
<dbReference type="SUPFAM" id="SSF57667">
    <property type="entry name" value="beta-beta-alpha zinc fingers"/>
    <property type="match status" value="1"/>
</dbReference>
<dbReference type="PANTHER" id="PTHR40626">
    <property type="entry name" value="MIP31509P"/>
    <property type="match status" value="1"/>
</dbReference>
<feature type="domain" description="C2H2-type" evidence="9">
    <location>
        <begin position="60"/>
        <end position="90"/>
    </location>
</feature>
<evidence type="ECO:0000256" key="2">
    <source>
        <dbReference type="ARBA" id="ARBA00022723"/>
    </source>
</evidence>
<evidence type="ECO:0000256" key="8">
    <source>
        <dbReference type="SAM" id="MobiDB-lite"/>
    </source>
</evidence>
<sequence length="153" mass="16633">GILQSAPGRPAAPAVGTSDETYIPQKDANGRFPCPYCTRTYSGARHLNRHLLGHTSNQRYQCATCGKTFTRSDVCKIHLSRCSSHREKGQKLPTGGSDAMGRSMMGSVMSASTRGGSFEQEYNSSEVVNNRGTSNFNPIDDSESGMFDPVRHL</sequence>
<dbReference type="EMBL" id="MU839836">
    <property type="protein sequence ID" value="KAK1754163.1"/>
    <property type="molecule type" value="Genomic_DNA"/>
</dbReference>
<dbReference type="GO" id="GO:0000785">
    <property type="term" value="C:chromatin"/>
    <property type="evidence" value="ECO:0007669"/>
    <property type="project" value="TreeGrafter"/>
</dbReference>
<feature type="domain" description="C2H2-type" evidence="9">
    <location>
        <begin position="32"/>
        <end position="59"/>
    </location>
</feature>
<dbReference type="InterPro" id="IPR013087">
    <property type="entry name" value="Znf_C2H2_type"/>
</dbReference>
<reference evidence="10" key="1">
    <citation type="submission" date="2023-06" db="EMBL/GenBank/DDBJ databases">
        <title>Genome-scale phylogeny and comparative genomics of the fungal order Sordariales.</title>
        <authorList>
            <consortium name="Lawrence Berkeley National Laboratory"/>
            <person name="Hensen N."/>
            <person name="Bonometti L."/>
            <person name="Westerberg I."/>
            <person name="Brannstrom I.O."/>
            <person name="Guillou S."/>
            <person name="Cros-Aarteil S."/>
            <person name="Calhoun S."/>
            <person name="Haridas S."/>
            <person name="Kuo A."/>
            <person name="Mondo S."/>
            <person name="Pangilinan J."/>
            <person name="Riley R."/>
            <person name="Labutti K."/>
            <person name="Andreopoulos B."/>
            <person name="Lipzen A."/>
            <person name="Chen C."/>
            <person name="Yanf M."/>
            <person name="Daum C."/>
            <person name="Ng V."/>
            <person name="Clum A."/>
            <person name="Steindorff A."/>
            <person name="Ohm R."/>
            <person name="Martin F."/>
            <person name="Silar P."/>
            <person name="Natvig D."/>
            <person name="Lalanne C."/>
            <person name="Gautier V."/>
            <person name="Ament-Velasquez S.L."/>
            <person name="Kruys A."/>
            <person name="Hutchinson M.I."/>
            <person name="Powell A.J."/>
            <person name="Barry K."/>
            <person name="Miller A.N."/>
            <person name="Grigoriev I.V."/>
            <person name="Debuchy R."/>
            <person name="Gladieux P."/>
            <person name="Thoren M.H."/>
            <person name="Johannesson H."/>
        </authorList>
    </citation>
    <scope>NUCLEOTIDE SEQUENCE</scope>
    <source>
        <strain evidence="10">PSN4</strain>
    </source>
</reference>
<dbReference type="AlphaFoldDB" id="A0AAJ0B9H0"/>
<keyword evidence="2" id="KW-0479">Metal-binding</keyword>
<comment type="caution">
    <text evidence="10">The sequence shown here is derived from an EMBL/GenBank/DDBJ whole genome shotgun (WGS) entry which is preliminary data.</text>
</comment>
<evidence type="ECO:0000256" key="7">
    <source>
        <dbReference type="PROSITE-ProRule" id="PRU00042"/>
    </source>
</evidence>
<evidence type="ECO:0000256" key="4">
    <source>
        <dbReference type="ARBA" id="ARBA00022771"/>
    </source>
</evidence>
<dbReference type="InterPro" id="IPR051059">
    <property type="entry name" value="VerF-like"/>
</dbReference>
<keyword evidence="11" id="KW-1185">Reference proteome</keyword>
<dbReference type="PROSITE" id="PS50157">
    <property type="entry name" value="ZINC_FINGER_C2H2_2"/>
    <property type="match status" value="2"/>
</dbReference>
<feature type="non-terminal residue" evidence="10">
    <location>
        <position position="1"/>
    </location>
</feature>
<feature type="region of interest" description="Disordered" evidence="8">
    <location>
        <begin position="1"/>
        <end position="26"/>
    </location>
</feature>
<evidence type="ECO:0000256" key="1">
    <source>
        <dbReference type="ARBA" id="ARBA00004123"/>
    </source>
</evidence>
<dbReference type="PANTHER" id="PTHR40626:SF12">
    <property type="entry name" value="RFEC"/>
    <property type="match status" value="1"/>
</dbReference>
<accession>A0AAJ0B9H0</accession>
<gene>
    <name evidence="10" type="ORF">QBC47DRAFT_429757</name>
</gene>
<feature type="region of interest" description="Disordered" evidence="8">
    <location>
        <begin position="128"/>
        <end position="153"/>
    </location>
</feature>
<comment type="subcellular location">
    <subcellularLocation>
        <location evidence="1">Nucleus</location>
    </subcellularLocation>
</comment>
<dbReference type="GO" id="GO:0005634">
    <property type="term" value="C:nucleus"/>
    <property type="evidence" value="ECO:0007669"/>
    <property type="project" value="UniProtKB-SubCell"/>
</dbReference>
<dbReference type="GO" id="GO:0008270">
    <property type="term" value="F:zinc ion binding"/>
    <property type="evidence" value="ECO:0007669"/>
    <property type="project" value="UniProtKB-KW"/>
</dbReference>
<evidence type="ECO:0000256" key="3">
    <source>
        <dbReference type="ARBA" id="ARBA00022737"/>
    </source>
</evidence>
<feature type="compositionally biased region" description="Polar residues" evidence="8">
    <location>
        <begin position="128"/>
        <end position="137"/>
    </location>
</feature>
<evidence type="ECO:0000256" key="5">
    <source>
        <dbReference type="ARBA" id="ARBA00022833"/>
    </source>
</evidence>
<dbReference type="GO" id="GO:0000978">
    <property type="term" value="F:RNA polymerase II cis-regulatory region sequence-specific DNA binding"/>
    <property type="evidence" value="ECO:0007669"/>
    <property type="project" value="InterPro"/>
</dbReference>
<evidence type="ECO:0000313" key="10">
    <source>
        <dbReference type="EMBL" id="KAK1754163.1"/>
    </source>
</evidence>
<keyword evidence="5" id="KW-0862">Zinc</keyword>